<evidence type="ECO:0000313" key="1">
    <source>
        <dbReference type="EMBL" id="KAG0413527.1"/>
    </source>
</evidence>
<keyword evidence="2" id="KW-1185">Reference proteome</keyword>
<proteinExistence type="predicted"/>
<dbReference type="Proteomes" id="UP000805193">
    <property type="component" value="Unassembled WGS sequence"/>
</dbReference>
<comment type="caution">
    <text evidence="1">The sequence shown here is derived from an EMBL/GenBank/DDBJ whole genome shotgun (WGS) entry which is preliminary data.</text>
</comment>
<reference evidence="1 2" key="1">
    <citation type="journal article" date="2020" name="Cell">
        <title>Large-Scale Comparative Analyses of Tick Genomes Elucidate Their Genetic Diversity and Vector Capacities.</title>
        <authorList>
            <consortium name="Tick Genome and Microbiome Consortium (TIGMIC)"/>
            <person name="Jia N."/>
            <person name="Wang J."/>
            <person name="Shi W."/>
            <person name="Du L."/>
            <person name="Sun Y."/>
            <person name="Zhan W."/>
            <person name="Jiang J.F."/>
            <person name="Wang Q."/>
            <person name="Zhang B."/>
            <person name="Ji P."/>
            <person name="Bell-Sakyi L."/>
            <person name="Cui X.M."/>
            <person name="Yuan T.T."/>
            <person name="Jiang B.G."/>
            <person name="Yang W.F."/>
            <person name="Lam T.T."/>
            <person name="Chang Q.C."/>
            <person name="Ding S.J."/>
            <person name="Wang X.J."/>
            <person name="Zhu J.G."/>
            <person name="Ruan X.D."/>
            <person name="Zhao L."/>
            <person name="Wei J.T."/>
            <person name="Ye R.Z."/>
            <person name="Que T.C."/>
            <person name="Du C.H."/>
            <person name="Zhou Y.H."/>
            <person name="Cheng J.X."/>
            <person name="Dai P.F."/>
            <person name="Guo W.B."/>
            <person name="Han X.H."/>
            <person name="Huang E.J."/>
            <person name="Li L.F."/>
            <person name="Wei W."/>
            <person name="Gao Y.C."/>
            <person name="Liu J.Z."/>
            <person name="Shao H.Z."/>
            <person name="Wang X."/>
            <person name="Wang C.C."/>
            <person name="Yang T.C."/>
            <person name="Huo Q.B."/>
            <person name="Li W."/>
            <person name="Chen H.Y."/>
            <person name="Chen S.E."/>
            <person name="Zhou L.G."/>
            <person name="Ni X.B."/>
            <person name="Tian J.H."/>
            <person name="Sheng Y."/>
            <person name="Liu T."/>
            <person name="Pan Y.S."/>
            <person name="Xia L.Y."/>
            <person name="Li J."/>
            <person name="Zhao F."/>
            <person name="Cao W.C."/>
        </authorList>
    </citation>
    <scope>NUCLEOTIDE SEQUENCE [LARGE SCALE GENOMIC DNA]</scope>
    <source>
        <strain evidence="1">Iper-2018</strain>
    </source>
</reference>
<dbReference type="EMBL" id="JABSTQ010011250">
    <property type="protein sequence ID" value="KAG0413527.1"/>
    <property type="molecule type" value="Genomic_DNA"/>
</dbReference>
<gene>
    <name evidence="1" type="ORF">HPB47_009318</name>
</gene>
<name>A0AC60P281_IXOPE</name>
<accession>A0AC60P281</accession>
<protein>
    <submittedName>
        <fullName evidence="1">Uncharacterized protein</fullName>
    </submittedName>
</protein>
<evidence type="ECO:0000313" key="2">
    <source>
        <dbReference type="Proteomes" id="UP000805193"/>
    </source>
</evidence>
<organism evidence="1 2">
    <name type="scientific">Ixodes persulcatus</name>
    <name type="common">Taiga tick</name>
    <dbReference type="NCBI Taxonomy" id="34615"/>
    <lineage>
        <taxon>Eukaryota</taxon>
        <taxon>Metazoa</taxon>
        <taxon>Ecdysozoa</taxon>
        <taxon>Arthropoda</taxon>
        <taxon>Chelicerata</taxon>
        <taxon>Arachnida</taxon>
        <taxon>Acari</taxon>
        <taxon>Parasitiformes</taxon>
        <taxon>Ixodida</taxon>
        <taxon>Ixodoidea</taxon>
        <taxon>Ixodidae</taxon>
        <taxon>Ixodinae</taxon>
        <taxon>Ixodes</taxon>
    </lineage>
</organism>
<sequence length="877" mass="96826">VQQQYEIRVYDDFVIRMNTGVLRCHVPNYVREYVIVTSWVRSDGFIISVQAIPEPHSSIPAKVIHWSRQVDGPQGSAVFIPCEAQGHPQPMYRWYRQYGGRLMPQLPMNEPRLVLVGGTLVLRRASVQDSGTYVCVVSNGAGAEEKNEIQLLVTEPLEVEMRPRVQEVRSGETVTLNCSVSGFPVRSVTWTKDSRPVSAGPALRRLVLLNRYALRIQAAQSQDSGLYQCFAGNERDSAQGHAYVRVKSEPPVLVSHFEESVVRREEPVSLRCAATGTPLPQITWSVYDVQVHDSGQVRVGDYVSRDGSVISFVNFTKVRLEDGGTYRCEAANEHGQDSYSARLNVAGPPTVQPMANRTVVAGRKLLLHCPYSGYPISKVIWRKGNLPSSKRVMPYQNGTLALETVSRNDDEGRYSCIVRNDQDAEATNQLNLRVLVPPSITPFSFPEKPQLGSRASVTCSVPEGDAPIRLSWLRDGVPISSSSSPGVTLGHVDDFISTLVFKSLREEHTAVYTCLASNEAALVNYSAPLVVYAPPRWRLEPADATVTTGERVVLDCQADGTPEPRVRWKKSAGVQSTEFRTVISSSRMQALVNGSLVIQEIETSDAGGYMCEASNGVGLPLYTVVQVSVHAPAKVRQRFLSHMTGKGQTVNLRCDASGDEPIHFFWSKDSRPLKTFSNPRYTIKDSARPGSPSSDFTILLAEKNDTGAIKCEVSNAYGHDEQITHLSIQDRPDEPPRPEVLNVVSRSVTVLWKSPSDGNSPIIKYIVQYKRSVATPPQSVKVSAVGSKKVEVAWKPPPLHLQYGDIQGYYVGYRVHGTTEPYVFKTVTRASGPTTQCIIDNLQRATAYAVVVQAYNEKGAGPLSDEIMVQTHEHGKY</sequence>
<feature type="non-terminal residue" evidence="1">
    <location>
        <position position="1"/>
    </location>
</feature>